<accession>A0AAV7L9W3</accession>
<organism evidence="2 3">
    <name type="scientific">Pleurodeles waltl</name>
    <name type="common">Iberian ribbed newt</name>
    <dbReference type="NCBI Taxonomy" id="8319"/>
    <lineage>
        <taxon>Eukaryota</taxon>
        <taxon>Metazoa</taxon>
        <taxon>Chordata</taxon>
        <taxon>Craniata</taxon>
        <taxon>Vertebrata</taxon>
        <taxon>Euteleostomi</taxon>
        <taxon>Amphibia</taxon>
        <taxon>Batrachia</taxon>
        <taxon>Caudata</taxon>
        <taxon>Salamandroidea</taxon>
        <taxon>Salamandridae</taxon>
        <taxon>Pleurodelinae</taxon>
        <taxon>Pleurodeles</taxon>
    </lineage>
</organism>
<sequence length="143" mass="16501">MDYTRGARWQQRTPRKETRRKAKERRRPPNHAEGRTDEHQSRRYHYGTGRSRTARTPPRPRRDVAQSGVRGSELAYPGLKQQAITASSVRVEEDDGRGVLAAHGSGNQEELVCCSEDSPPVEELQRQHQRVEMLRTQLELFNN</sequence>
<comment type="caution">
    <text evidence="2">The sequence shown here is derived from an EMBL/GenBank/DDBJ whole genome shotgun (WGS) entry which is preliminary data.</text>
</comment>
<evidence type="ECO:0000313" key="3">
    <source>
        <dbReference type="Proteomes" id="UP001066276"/>
    </source>
</evidence>
<feature type="compositionally biased region" description="Basic and acidic residues" evidence="1">
    <location>
        <begin position="30"/>
        <end position="41"/>
    </location>
</feature>
<feature type="region of interest" description="Disordered" evidence="1">
    <location>
        <begin position="1"/>
        <end position="91"/>
    </location>
</feature>
<name>A0AAV7L9W3_PLEWA</name>
<evidence type="ECO:0000256" key="1">
    <source>
        <dbReference type="SAM" id="MobiDB-lite"/>
    </source>
</evidence>
<proteinExistence type="predicted"/>
<reference evidence="2" key="1">
    <citation type="journal article" date="2022" name="bioRxiv">
        <title>Sequencing and chromosome-scale assembly of the giantPleurodeles waltlgenome.</title>
        <authorList>
            <person name="Brown T."/>
            <person name="Elewa A."/>
            <person name="Iarovenko S."/>
            <person name="Subramanian E."/>
            <person name="Araus A.J."/>
            <person name="Petzold A."/>
            <person name="Susuki M."/>
            <person name="Suzuki K.-i.T."/>
            <person name="Hayashi T."/>
            <person name="Toyoda A."/>
            <person name="Oliveira C."/>
            <person name="Osipova E."/>
            <person name="Leigh N.D."/>
            <person name="Simon A."/>
            <person name="Yun M.H."/>
        </authorList>
    </citation>
    <scope>NUCLEOTIDE SEQUENCE</scope>
    <source>
        <strain evidence="2">20211129_DDA</strain>
        <tissue evidence="2">Liver</tissue>
    </source>
</reference>
<dbReference type="Proteomes" id="UP001066276">
    <property type="component" value="Chromosome 11"/>
</dbReference>
<evidence type="ECO:0000313" key="2">
    <source>
        <dbReference type="EMBL" id="KAJ1088391.1"/>
    </source>
</evidence>
<feature type="compositionally biased region" description="Basic residues" evidence="1">
    <location>
        <begin position="17"/>
        <end position="29"/>
    </location>
</feature>
<dbReference type="EMBL" id="JANPWB010000015">
    <property type="protein sequence ID" value="KAJ1088391.1"/>
    <property type="molecule type" value="Genomic_DNA"/>
</dbReference>
<protein>
    <submittedName>
        <fullName evidence="2">Uncharacterized protein</fullName>
    </submittedName>
</protein>
<dbReference type="AlphaFoldDB" id="A0AAV7L9W3"/>
<gene>
    <name evidence="2" type="ORF">NDU88_001548</name>
</gene>
<keyword evidence="3" id="KW-1185">Reference proteome</keyword>